<evidence type="ECO:0000256" key="1">
    <source>
        <dbReference type="SAM" id="MobiDB-lite"/>
    </source>
</evidence>
<reference evidence="4" key="1">
    <citation type="submission" date="2016-10" db="EMBL/GenBank/DDBJ databases">
        <authorList>
            <person name="Varghese N."/>
            <person name="Submissions S."/>
        </authorList>
    </citation>
    <scope>NUCLEOTIDE SEQUENCE [LARGE SCALE GENOMIC DNA]</scope>
    <source>
        <strain evidence="4">930I</strain>
    </source>
</reference>
<dbReference type="AlphaFoldDB" id="A0A1G8C376"/>
<evidence type="ECO:0000313" key="3">
    <source>
        <dbReference type="EMBL" id="SDH39833.1"/>
    </source>
</evidence>
<name>A0A1G8C376_9PROT</name>
<dbReference type="InterPro" id="IPR014914">
    <property type="entry name" value="RES_dom"/>
</dbReference>
<dbReference type="Pfam" id="PF08808">
    <property type="entry name" value="RES"/>
    <property type="match status" value="1"/>
</dbReference>
<dbReference type="SMART" id="SM00953">
    <property type="entry name" value="RES"/>
    <property type="match status" value="1"/>
</dbReference>
<feature type="region of interest" description="Disordered" evidence="1">
    <location>
        <begin position="1"/>
        <end position="31"/>
    </location>
</feature>
<evidence type="ECO:0000313" key="4">
    <source>
        <dbReference type="Proteomes" id="UP000217076"/>
    </source>
</evidence>
<dbReference type="EMBL" id="FNCV01000006">
    <property type="protein sequence ID" value="SDH39833.1"/>
    <property type="molecule type" value="Genomic_DNA"/>
</dbReference>
<keyword evidence="4" id="KW-1185">Reference proteome</keyword>
<dbReference type="Proteomes" id="UP000217076">
    <property type="component" value="Unassembled WGS sequence"/>
</dbReference>
<evidence type="ECO:0000259" key="2">
    <source>
        <dbReference type="SMART" id="SM00953"/>
    </source>
</evidence>
<gene>
    <name evidence="3" type="ORF">SAMN05421742_106189</name>
</gene>
<sequence>MTRRMTGAGRLPRVGGAGRLLKNGRRQPTGRQPIAVVGVGKLTIWSSADPADWEALASAEAKTNPRLRADYGRLDLVPPGRRVGGPGASCLMAPFVHVSTDRPGRFTDGSHGVYSAGNRAEVALREVAHHHGRAMAATDETPGWTSRFRQLIGHIDRELHDLSAVSEVLAPDDHGPGQALGRALRAAGSDGVHYPSVRCPGGQCIGVFWPDVPPVPIQGTHCDFHWDGQRVDRVRDRGSGRLFAL</sequence>
<proteinExistence type="predicted"/>
<organism evidence="3 4">
    <name type="scientific">Roseospirillum parvum</name>
    <dbReference type="NCBI Taxonomy" id="83401"/>
    <lineage>
        <taxon>Bacteria</taxon>
        <taxon>Pseudomonadati</taxon>
        <taxon>Pseudomonadota</taxon>
        <taxon>Alphaproteobacteria</taxon>
        <taxon>Rhodospirillales</taxon>
        <taxon>Rhodospirillaceae</taxon>
        <taxon>Roseospirillum</taxon>
    </lineage>
</organism>
<protein>
    <submittedName>
        <fullName evidence="3">RES domain-containing protein</fullName>
    </submittedName>
</protein>
<feature type="domain" description="RES" evidence="2">
    <location>
        <begin position="94"/>
        <end position="219"/>
    </location>
</feature>
<dbReference type="STRING" id="83401.SAMN05421742_106189"/>
<accession>A0A1G8C376</accession>